<keyword evidence="3" id="KW-0813">Transport</keyword>
<keyword evidence="5 7" id="KW-1133">Transmembrane helix</keyword>
<evidence type="ECO:0000256" key="4">
    <source>
        <dbReference type="ARBA" id="ARBA00022692"/>
    </source>
</evidence>
<feature type="transmembrane region" description="Helical" evidence="7">
    <location>
        <begin position="278"/>
        <end position="296"/>
    </location>
</feature>
<dbReference type="SUPFAM" id="SSF103473">
    <property type="entry name" value="MFS general substrate transporter"/>
    <property type="match status" value="1"/>
</dbReference>
<evidence type="ECO:0000256" key="1">
    <source>
        <dbReference type="ARBA" id="ARBA00004554"/>
    </source>
</evidence>
<dbReference type="GO" id="GO:0015213">
    <property type="term" value="F:uridine transmembrane transporter activity"/>
    <property type="evidence" value="ECO:0007669"/>
    <property type="project" value="UniProtKB-ARBA"/>
</dbReference>
<dbReference type="Ensembl" id="ENSSLDT00000029989.1">
    <property type="protein sequence ID" value="ENSSLDP00000029135.1"/>
    <property type="gene ID" value="ENSSLDG00000022484.1"/>
</dbReference>
<dbReference type="GO" id="GO:0016323">
    <property type="term" value="C:basolateral plasma membrane"/>
    <property type="evidence" value="ECO:0007669"/>
    <property type="project" value="UniProtKB-SubCell"/>
</dbReference>
<dbReference type="InterPro" id="IPR036259">
    <property type="entry name" value="MFS_trans_sf"/>
</dbReference>
<feature type="transmembrane region" description="Helical" evidence="7">
    <location>
        <begin position="174"/>
        <end position="192"/>
    </location>
</feature>
<reference evidence="8" key="1">
    <citation type="submission" date="2025-05" db="UniProtKB">
        <authorList>
            <consortium name="Ensembl"/>
        </authorList>
    </citation>
    <scope>IDENTIFICATION</scope>
</reference>
<evidence type="ECO:0000256" key="3">
    <source>
        <dbReference type="ARBA" id="ARBA00022448"/>
    </source>
</evidence>
<evidence type="ECO:0000313" key="8">
    <source>
        <dbReference type="Ensembl" id="ENSSLDP00000029135.1"/>
    </source>
</evidence>
<feature type="transmembrane region" description="Helical" evidence="7">
    <location>
        <begin position="383"/>
        <end position="407"/>
    </location>
</feature>
<comment type="subcellular location">
    <subcellularLocation>
        <location evidence="1">Basolateral cell membrane</location>
        <topology evidence="1">Multi-pass membrane protein</topology>
    </subcellularLocation>
</comment>
<dbReference type="PANTHER" id="PTHR10332">
    <property type="entry name" value="EQUILIBRATIVE NUCLEOSIDE TRANSPORTER"/>
    <property type="match status" value="1"/>
</dbReference>
<dbReference type="PRINTS" id="PR01130">
    <property type="entry name" value="DERENTRNSPRT"/>
</dbReference>
<dbReference type="GeneTree" id="ENSGT00950000182898"/>
<feature type="transmembrane region" description="Helical" evidence="7">
    <location>
        <begin position="75"/>
        <end position="94"/>
    </location>
</feature>
<evidence type="ECO:0000256" key="7">
    <source>
        <dbReference type="SAM" id="Phobius"/>
    </source>
</evidence>
<keyword evidence="4 7" id="KW-0812">Transmembrane</keyword>
<feature type="transmembrane region" description="Helical" evidence="7">
    <location>
        <begin position="12"/>
        <end position="32"/>
    </location>
</feature>
<protein>
    <submittedName>
        <fullName evidence="8">Solute carrier family 29 member 1a</fullName>
    </submittedName>
</protein>
<dbReference type="Proteomes" id="UP000261360">
    <property type="component" value="Unplaced"/>
</dbReference>
<feature type="transmembrane region" description="Helical" evidence="7">
    <location>
        <begin position="348"/>
        <end position="371"/>
    </location>
</feature>
<dbReference type="PIRSF" id="PIRSF016379">
    <property type="entry name" value="ENT"/>
    <property type="match status" value="1"/>
</dbReference>
<organism evidence="8 9">
    <name type="scientific">Seriola lalandi dorsalis</name>
    <dbReference type="NCBI Taxonomy" id="1841481"/>
    <lineage>
        <taxon>Eukaryota</taxon>
        <taxon>Metazoa</taxon>
        <taxon>Chordata</taxon>
        <taxon>Craniata</taxon>
        <taxon>Vertebrata</taxon>
        <taxon>Euteleostomi</taxon>
        <taxon>Actinopterygii</taxon>
        <taxon>Neopterygii</taxon>
        <taxon>Teleostei</taxon>
        <taxon>Neoteleostei</taxon>
        <taxon>Acanthomorphata</taxon>
        <taxon>Carangaria</taxon>
        <taxon>Carangiformes</taxon>
        <taxon>Carangidae</taxon>
        <taxon>Seriola</taxon>
    </lineage>
</organism>
<sequence>MTAINAPRDKYNAVWIIFFILGLGTLLPWNFFMTATMFFTSRLKDPPTDLSSNQTANGTLEGDTRNVLESKFNNVMTLCAMVPLLIFTCLNSFLHQRIPQKLRISGSLTVILIVFLLTAVFVKVDMDPLPFFTITMIKIICINSFGAILQSSLFGLAGMLPASYTTPIMSGQGLAGTFAAFSMICALASGSALQDSAFGYFITACVVILLAIMSYIALPKMEFFQYHMESNGSRPSADEENKMDLLKKESSAEKRPVMSLVEEEAKPSVSVLNIFRQIWVMALSVCCIFTVTIGTFPAVTVEVKSTVADGGAWDTYFIPVSCFLLFNLMDWAGRSLTAVCMWPGKDSIWLPVLVVLRVVFIPLFMLCNVQPRHYLPVLFEHDAWYIIFMIFFSFSNGYLASLCMCFGPK</sequence>
<dbReference type="PANTHER" id="PTHR10332:SF9">
    <property type="entry name" value="EQUILIBRATIVE NUCLEOSIDE TRANSPORTER 1"/>
    <property type="match status" value="1"/>
</dbReference>
<evidence type="ECO:0000256" key="6">
    <source>
        <dbReference type="ARBA" id="ARBA00023136"/>
    </source>
</evidence>
<proteinExistence type="inferred from homology"/>
<dbReference type="Ensembl" id="ENSSLDT00000029976.1">
    <property type="protein sequence ID" value="ENSSLDP00000029124.1"/>
    <property type="gene ID" value="ENSSLDG00000022484.1"/>
</dbReference>
<evidence type="ECO:0000313" key="9">
    <source>
        <dbReference type="Proteomes" id="UP000261360"/>
    </source>
</evidence>
<name>A0A3B4YES9_SERLL</name>
<dbReference type="Pfam" id="PF01733">
    <property type="entry name" value="Nucleoside_tran"/>
    <property type="match status" value="1"/>
</dbReference>
<feature type="transmembrane region" description="Helical" evidence="7">
    <location>
        <begin position="316"/>
        <end position="336"/>
    </location>
</feature>
<evidence type="ECO:0000256" key="2">
    <source>
        <dbReference type="ARBA" id="ARBA00007965"/>
    </source>
</evidence>
<feature type="transmembrane region" description="Helical" evidence="7">
    <location>
        <begin position="198"/>
        <end position="218"/>
    </location>
</feature>
<dbReference type="InterPro" id="IPR002259">
    <property type="entry name" value="Eqnu_transpt"/>
</dbReference>
<evidence type="ECO:0000256" key="5">
    <source>
        <dbReference type="ARBA" id="ARBA00022989"/>
    </source>
</evidence>
<comment type="similarity">
    <text evidence="2">Belongs to the SLC29A/ENT transporter (TC 2.A.57) family.</text>
</comment>
<keyword evidence="6 7" id="KW-0472">Membrane</keyword>
<accession>A0A3B4YES9</accession>
<keyword evidence="9" id="KW-1185">Reference proteome</keyword>
<feature type="transmembrane region" description="Helical" evidence="7">
    <location>
        <begin position="106"/>
        <end position="124"/>
    </location>
</feature>
<dbReference type="InterPro" id="IPR034764">
    <property type="entry name" value="ENT1/ENT2"/>
</dbReference>
<dbReference type="NCBIfam" id="TIGR00939">
    <property type="entry name" value="2a57"/>
    <property type="match status" value="1"/>
</dbReference>
<feature type="transmembrane region" description="Helical" evidence="7">
    <location>
        <begin position="136"/>
        <end position="162"/>
    </location>
</feature>
<dbReference type="AlphaFoldDB" id="A0A3B4YES9"/>